<dbReference type="InterPro" id="IPR034660">
    <property type="entry name" value="DinB/YfiT-like"/>
</dbReference>
<organism evidence="2">
    <name type="scientific">freshwater metagenome</name>
    <dbReference type="NCBI Taxonomy" id="449393"/>
    <lineage>
        <taxon>unclassified sequences</taxon>
        <taxon>metagenomes</taxon>
        <taxon>ecological metagenomes</taxon>
    </lineage>
</organism>
<sequence length="161" mass="18085">MTISIQHALRHLDWAEQKFFALLEAMPEQYLASHYGNPEWPVAVIAQHIVSGAGWYEFCLTGVFPEEPVVPTSSADFGTLRNDLAKRNAVLHAQADLEDELLTVSYEDDEFTVWRSILLSQAVQHSVEHRAQIACALEANGYQEIDLEELDAWAFARATGL</sequence>
<gene>
    <name evidence="2" type="ORF">UFOPK3381_01190</name>
</gene>
<accession>A0A6J7E4Q4</accession>
<dbReference type="GO" id="GO:0046872">
    <property type="term" value="F:metal ion binding"/>
    <property type="evidence" value="ECO:0007669"/>
    <property type="project" value="UniProtKB-KW"/>
</dbReference>
<dbReference type="EMBL" id="CAFBLN010000076">
    <property type="protein sequence ID" value="CAB4878092.1"/>
    <property type="molecule type" value="Genomic_DNA"/>
</dbReference>
<keyword evidence="1" id="KW-0479">Metal-binding</keyword>
<protein>
    <submittedName>
        <fullName evidence="2">Unannotated protein</fullName>
    </submittedName>
</protein>
<name>A0A6J7E4Q4_9ZZZZ</name>
<reference evidence="2" key="1">
    <citation type="submission" date="2020-05" db="EMBL/GenBank/DDBJ databases">
        <authorList>
            <person name="Chiriac C."/>
            <person name="Salcher M."/>
            <person name="Ghai R."/>
            <person name="Kavagutti S V."/>
        </authorList>
    </citation>
    <scope>NUCLEOTIDE SEQUENCE</scope>
</reference>
<dbReference type="AlphaFoldDB" id="A0A6J7E4Q4"/>
<evidence type="ECO:0000313" key="2">
    <source>
        <dbReference type="EMBL" id="CAB4878092.1"/>
    </source>
</evidence>
<dbReference type="SUPFAM" id="SSF109854">
    <property type="entry name" value="DinB/YfiT-like putative metalloenzymes"/>
    <property type="match status" value="1"/>
</dbReference>
<evidence type="ECO:0000256" key="1">
    <source>
        <dbReference type="ARBA" id="ARBA00022723"/>
    </source>
</evidence>
<proteinExistence type="predicted"/>
<dbReference type="Pfam" id="PF05163">
    <property type="entry name" value="DinB"/>
    <property type="match status" value="1"/>
</dbReference>
<dbReference type="Gene3D" id="1.20.120.450">
    <property type="entry name" value="dinb family like domain"/>
    <property type="match status" value="1"/>
</dbReference>
<dbReference type="InterPro" id="IPR007837">
    <property type="entry name" value="DinB"/>
</dbReference>